<evidence type="ECO:0000256" key="2">
    <source>
        <dbReference type="ARBA" id="ARBA00022898"/>
    </source>
</evidence>
<dbReference type="InterPro" id="IPR050147">
    <property type="entry name" value="Ser/Thr_Dehydratase"/>
</dbReference>
<comment type="caution">
    <text evidence="5">The sequence shown here is derived from an EMBL/GenBank/DDBJ whole genome shotgun (WGS) entry which is preliminary data.</text>
</comment>
<name>A0A0M2PQ29_PROHO</name>
<comment type="cofactor">
    <cofactor evidence="1">
        <name>pyridoxal 5'-phosphate</name>
        <dbReference type="ChEBI" id="CHEBI:597326"/>
    </cofactor>
</comment>
<dbReference type="Proteomes" id="UP000034681">
    <property type="component" value="Unassembled WGS sequence"/>
</dbReference>
<evidence type="ECO:0000256" key="3">
    <source>
        <dbReference type="ARBA" id="ARBA00023239"/>
    </source>
</evidence>
<keyword evidence="6" id="KW-1185">Reference proteome</keyword>
<dbReference type="EMBL" id="AJTX02000009">
    <property type="protein sequence ID" value="KKI98339.1"/>
    <property type="molecule type" value="Genomic_DNA"/>
</dbReference>
<dbReference type="Gene3D" id="3.40.50.1100">
    <property type="match status" value="2"/>
</dbReference>
<dbReference type="InterPro" id="IPR001926">
    <property type="entry name" value="TrpB-like_PALP"/>
</dbReference>
<evidence type="ECO:0000256" key="1">
    <source>
        <dbReference type="ARBA" id="ARBA00001933"/>
    </source>
</evidence>
<dbReference type="PANTHER" id="PTHR48078:SF6">
    <property type="entry name" value="L-THREONINE DEHYDRATASE CATABOLIC TDCB"/>
    <property type="match status" value="1"/>
</dbReference>
<dbReference type="Pfam" id="PF00291">
    <property type="entry name" value="PALP"/>
    <property type="match status" value="1"/>
</dbReference>
<dbReference type="GO" id="GO:0006567">
    <property type="term" value="P:L-threonine catabolic process"/>
    <property type="evidence" value="ECO:0007669"/>
    <property type="project" value="TreeGrafter"/>
</dbReference>
<dbReference type="PANTHER" id="PTHR48078">
    <property type="entry name" value="THREONINE DEHYDRATASE, MITOCHONDRIAL-RELATED"/>
    <property type="match status" value="1"/>
</dbReference>
<evidence type="ECO:0000313" key="6">
    <source>
        <dbReference type="Proteomes" id="UP000034681"/>
    </source>
</evidence>
<organism evidence="5 6">
    <name type="scientific">Prochlorothrix hollandica PCC 9006 = CALU 1027</name>
    <dbReference type="NCBI Taxonomy" id="317619"/>
    <lineage>
        <taxon>Bacteria</taxon>
        <taxon>Bacillati</taxon>
        <taxon>Cyanobacteriota</taxon>
        <taxon>Cyanophyceae</taxon>
        <taxon>Prochlorotrichales</taxon>
        <taxon>Prochlorotrichaceae</taxon>
        <taxon>Prochlorothrix</taxon>
    </lineage>
</organism>
<accession>A0A0M2PQ29</accession>
<gene>
    <name evidence="5" type="ORF">PROH_19445</name>
</gene>
<proteinExistence type="predicted"/>
<evidence type="ECO:0000313" key="5">
    <source>
        <dbReference type="EMBL" id="KKI98339.1"/>
    </source>
</evidence>
<dbReference type="GO" id="GO:0004794">
    <property type="term" value="F:threonine deaminase activity"/>
    <property type="evidence" value="ECO:0007669"/>
    <property type="project" value="TreeGrafter"/>
</dbReference>
<dbReference type="AlphaFoldDB" id="A0A0M2PQ29"/>
<dbReference type="InterPro" id="IPR036052">
    <property type="entry name" value="TrpB-like_PALP_sf"/>
</dbReference>
<dbReference type="eggNOG" id="COG0498">
    <property type="taxonomic scope" value="Bacteria"/>
</dbReference>
<dbReference type="GO" id="GO:0006565">
    <property type="term" value="P:L-serine catabolic process"/>
    <property type="evidence" value="ECO:0007669"/>
    <property type="project" value="TreeGrafter"/>
</dbReference>
<dbReference type="GO" id="GO:0009097">
    <property type="term" value="P:isoleucine biosynthetic process"/>
    <property type="evidence" value="ECO:0007669"/>
    <property type="project" value="TreeGrafter"/>
</dbReference>
<sequence length="388" mass="41683">MSCDRPITALSSLPTCPHCHSSVLKGHYDLSGLDRHQWIQTLRQRPPSLWRYQELLPALKPQHRVTLGEGYTPLVPALRLGAAWGANHVYLKDERQNPTGSFKDRQATVALSILKARGVQRLVLASTGNVGIAYAAYGSRAGIATTIFFPQDVPPEKVRETQVYGSTVVQLPKNYDETKVAAAQFAQAEGWFLDQGVKGFAGVESMKTMAFEIAEQLGWRSPDWYIQGVSGGLGPIGVAKGFEELLALGLVDKVPALGLIQTAGCDPLVQAWKAGAAEVTAIDHPKTTILPLATGNPGVSYPILKALLDRHGGAMTTVTDEVAFDTLRRVAGQEGISVEPATAVAIAGTLDLIDQGIIAPHETVIINCSGHTYPVSQAILDRRQLKAN</sequence>
<feature type="domain" description="Tryptophan synthase beta chain-like PALP" evidence="4">
    <location>
        <begin position="65"/>
        <end position="369"/>
    </location>
</feature>
<protein>
    <submittedName>
        <fullName evidence="5">Threonine synthase</fullName>
    </submittedName>
</protein>
<dbReference type="CDD" id="cd01563">
    <property type="entry name" value="Thr-synth_1"/>
    <property type="match status" value="1"/>
</dbReference>
<dbReference type="SUPFAM" id="SSF53686">
    <property type="entry name" value="Tryptophan synthase beta subunit-like PLP-dependent enzymes"/>
    <property type="match status" value="1"/>
</dbReference>
<reference evidence="5" key="1">
    <citation type="submission" date="2012-04" db="EMBL/GenBank/DDBJ databases">
        <authorList>
            <person name="Borisov I.G."/>
            <person name="Ivanikova N.V."/>
            <person name="Pinevich A.V."/>
        </authorList>
    </citation>
    <scope>NUCLEOTIDE SEQUENCE</scope>
    <source>
        <strain evidence="5">CALU 1027</strain>
    </source>
</reference>
<keyword evidence="2" id="KW-0663">Pyridoxal phosphate</keyword>
<keyword evidence="3" id="KW-0456">Lyase</keyword>
<dbReference type="STRING" id="317619.GCA_000332315_01363"/>
<dbReference type="GO" id="GO:0003941">
    <property type="term" value="F:L-serine ammonia-lyase activity"/>
    <property type="evidence" value="ECO:0007669"/>
    <property type="project" value="TreeGrafter"/>
</dbReference>
<evidence type="ECO:0000259" key="4">
    <source>
        <dbReference type="Pfam" id="PF00291"/>
    </source>
</evidence>